<evidence type="ECO:0000313" key="9">
    <source>
        <dbReference type="Proteomes" id="UP000236262"/>
    </source>
</evidence>
<dbReference type="RefSeq" id="WP_103291203.1">
    <property type="nucleotide sequence ID" value="NZ_CP033924.1"/>
</dbReference>
<dbReference type="CDD" id="cd07042">
    <property type="entry name" value="STAS_SulP_like_sulfate_transporter"/>
    <property type="match status" value="1"/>
</dbReference>
<dbReference type="InterPro" id="IPR002645">
    <property type="entry name" value="STAS_dom"/>
</dbReference>
<gene>
    <name evidence="8" type="ORF">C1637_09240</name>
    <name evidence="7" type="ORF">EG342_10465</name>
</gene>
<dbReference type="Proteomes" id="UP000279972">
    <property type="component" value="Chromosome"/>
</dbReference>
<dbReference type="SUPFAM" id="SSF52091">
    <property type="entry name" value="SpoIIaa-like"/>
    <property type="match status" value="1"/>
</dbReference>
<dbReference type="PANTHER" id="PTHR43310">
    <property type="entry name" value="SULFATE TRANSPORTER YBAR-RELATED"/>
    <property type="match status" value="1"/>
</dbReference>
<feature type="transmembrane region" description="Helical" evidence="5">
    <location>
        <begin position="334"/>
        <end position="352"/>
    </location>
</feature>
<evidence type="ECO:0000313" key="10">
    <source>
        <dbReference type="Proteomes" id="UP000279972"/>
    </source>
</evidence>
<dbReference type="EMBL" id="PPEH01000003">
    <property type="protein sequence ID" value="PNW14034.1"/>
    <property type="molecule type" value="Genomic_DNA"/>
</dbReference>
<feature type="transmembrane region" description="Helical" evidence="5">
    <location>
        <begin position="183"/>
        <end position="202"/>
    </location>
</feature>
<protein>
    <submittedName>
        <fullName evidence="8">Sodium-independent anion transporter</fullName>
    </submittedName>
    <submittedName>
        <fullName evidence="7">SulP family inorganic anion transporter</fullName>
    </submittedName>
</protein>
<evidence type="ECO:0000256" key="4">
    <source>
        <dbReference type="ARBA" id="ARBA00023136"/>
    </source>
</evidence>
<dbReference type="Pfam" id="PF01740">
    <property type="entry name" value="STAS"/>
    <property type="match status" value="1"/>
</dbReference>
<dbReference type="InterPro" id="IPR011547">
    <property type="entry name" value="SLC26A/SulP_dom"/>
</dbReference>
<feature type="transmembrane region" description="Helical" evidence="5">
    <location>
        <begin position="68"/>
        <end position="85"/>
    </location>
</feature>
<feature type="transmembrane region" description="Helical" evidence="5">
    <location>
        <begin position="159"/>
        <end position="176"/>
    </location>
</feature>
<dbReference type="AlphaFoldDB" id="A0A3G6RKT7"/>
<accession>A0A3G6RKT7</accession>
<reference evidence="8 9" key="1">
    <citation type="submission" date="2018-01" db="EMBL/GenBank/DDBJ databases">
        <title>Draft genome sequences of Chryseobacterium lactis NCTC11390, Chryseobacterium oncorhynchi 701B-08, and Chryseobacterium viscerum 687B-08.</title>
        <authorList>
            <person name="Jeong J.-J."/>
            <person name="Lee Y.J."/>
            <person name="Park B."/>
            <person name="Choi I.-G."/>
            <person name="Kim K.D."/>
        </authorList>
    </citation>
    <scope>NUCLEOTIDE SEQUENCE [LARGE SCALE GENOMIC DNA]</scope>
    <source>
        <strain evidence="8 9">NCTC11390</strain>
    </source>
</reference>
<feature type="transmembrane region" description="Helical" evidence="5">
    <location>
        <begin position="275"/>
        <end position="294"/>
    </location>
</feature>
<dbReference type="GO" id="GO:0016020">
    <property type="term" value="C:membrane"/>
    <property type="evidence" value="ECO:0007669"/>
    <property type="project" value="UniProtKB-SubCell"/>
</dbReference>
<keyword evidence="3 5" id="KW-1133">Transmembrane helix</keyword>
<feature type="transmembrane region" description="Helical" evidence="5">
    <location>
        <begin position="364"/>
        <end position="397"/>
    </location>
</feature>
<feature type="transmembrane region" description="Helical" evidence="5">
    <location>
        <begin position="306"/>
        <end position="327"/>
    </location>
</feature>
<keyword evidence="2 5" id="KW-0812">Transmembrane</keyword>
<feature type="transmembrane region" description="Helical" evidence="5">
    <location>
        <begin position="20"/>
        <end position="40"/>
    </location>
</feature>
<evidence type="ECO:0000313" key="7">
    <source>
        <dbReference type="EMBL" id="AZA82292.1"/>
    </source>
</evidence>
<reference evidence="7 10" key="2">
    <citation type="submission" date="2018-11" db="EMBL/GenBank/DDBJ databases">
        <title>Proposal to divide the Flavobacteriaceae and reorganize its genera based on Amino Acid Identity values calculated from whole genome sequences.</title>
        <authorList>
            <person name="Nicholson A.C."/>
            <person name="Gulvik C.A."/>
            <person name="Whitney A.M."/>
            <person name="Humrighouse B.W."/>
            <person name="Bell M."/>
            <person name="Holmes B."/>
            <person name="Steigerwalt A.G."/>
            <person name="Villarma A."/>
            <person name="Sheth M."/>
            <person name="Batra D."/>
            <person name="Pryor J."/>
            <person name="Bernardet J.-F."/>
            <person name="Hugo C."/>
            <person name="Kampfer P."/>
            <person name="Newman J."/>
            <person name="McQuiston J.R."/>
        </authorList>
    </citation>
    <scope>NUCLEOTIDE SEQUENCE [LARGE SCALE GENOMIC DNA]</scope>
    <source>
        <strain evidence="7 10">KC_1864</strain>
    </source>
</reference>
<feature type="transmembrane region" description="Helical" evidence="5">
    <location>
        <begin position="46"/>
        <end position="63"/>
    </location>
</feature>
<feature type="transmembrane region" description="Helical" evidence="5">
    <location>
        <begin position="121"/>
        <end position="139"/>
    </location>
</feature>
<evidence type="ECO:0000256" key="1">
    <source>
        <dbReference type="ARBA" id="ARBA00004141"/>
    </source>
</evidence>
<dbReference type="KEGG" id="clac:EG342_10465"/>
<dbReference type="Gene3D" id="3.30.750.24">
    <property type="entry name" value="STAS domain"/>
    <property type="match status" value="1"/>
</dbReference>
<evidence type="ECO:0000259" key="6">
    <source>
        <dbReference type="PROSITE" id="PS50801"/>
    </source>
</evidence>
<dbReference type="PROSITE" id="PS50801">
    <property type="entry name" value="STAS"/>
    <property type="match status" value="1"/>
</dbReference>
<feature type="domain" description="STAS" evidence="6">
    <location>
        <begin position="404"/>
        <end position="512"/>
    </location>
</feature>
<keyword evidence="10" id="KW-1185">Reference proteome</keyword>
<dbReference type="EMBL" id="CP033924">
    <property type="protein sequence ID" value="AZA82292.1"/>
    <property type="molecule type" value="Genomic_DNA"/>
</dbReference>
<proteinExistence type="predicted"/>
<dbReference type="InterPro" id="IPR052706">
    <property type="entry name" value="Membrane-Transporter-like"/>
</dbReference>
<evidence type="ECO:0000256" key="5">
    <source>
        <dbReference type="SAM" id="Phobius"/>
    </source>
</evidence>
<feature type="transmembrane region" description="Helical" evidence="5">
    <location>
        <begin position="235"/>
        <end position="254"/>
    </location>
</feature>
<comment type="subcellular location">
    <subcellularLocation>
        <location evidence="1">Membrane</location>
        <topology evidence="1">Multi-pass membrane protein</topology>
    </subcellularLocation>
</comment>
<dbReference type="InterPro" id="IPR036513">
    <property type="entry name" value="STAS_dom_sf"/>
</dbReference>
<dbReference type="PANTHER" id="PTHR43310:SF1">
    <property type="entry name" value="SULFATE TRANSPORTER YBAR-RELATED"/>
    <property type="match status" value="1"/>
</dbReference>
<keyword evidence="4 5" id="KW-0472">Membrane</keyword>
<name>A0A3G6RKT7_CHRLC</name>
<organism evidence="8 9">
    <name type="scientific">Chryseobacterium lactis</name>
    <dbReference type="NCBI Taxonomy" id="1241981"/>
    <lineage>
        <taxon>Bacteria</taxon>
        <taxon>Pseudomonadati</taxon>
        <taxon>Bacteroidota</taxon>
        <taxon>Flavobacteriia</taxon>
        <taxon>Flavobacteriales</taxon>
        <taxon>Weeksellaceae</taxon>
        <taxon>Chryseobacterium group</taxon>
        <taxon>Chryseobacterium</taxon>
    </lineage>
</organism>
<dbReference type="Proteomes" id="UP000236262">
    <property type="component" value="Unassembled WGS sequence"/>
</dbReference>
<feature type="transmembrane region" description="Helical" evidence="5">
    <location>
        <begin position="91"/>
        <end position="109"/>
    </location>
</feature>
<evidence type="ECO:0000256" key="3">
    <source>
        <dbReference type="ARBA" id="ARBA00022989"/>
    </source>
</evidence>
<evidence type="ECO:0000256" key="2">
    <source>
        <dbReference type="ARBA" id="ARBA00022692"/>
    </source>
</evidence>
<dbReference type="Pfam" id="PF00916">
    <property type="entry name" value="Sulfate_transp"/>
    <property type="match status" value="1"/>
</dbReference>
<dbReference type="OrthoDB" id="9771198at2"/>
<sequence>MKNTLSLFDFSKKINYKNELLAGFTVAMTMIPESLSFAILAGLSPLTGLYAAFMMGLVTAVLGGRPGMVSGGAGATIVVLIALIQSHGIEYLFATVVLAGILQMLVGIFKLGKFVRLIPQPVMYGFLNGLAIIIFMAQIEQFKITDSHGAVSWLQGVPLYIMGGLTAMTIAIVYFFPKITKAVPASLVAIMIVFAVVLGFNINTKTVVDIAHISGNLPSFHIPQIPFSLETLQIIFPYALIMAGVGLIESLLTLSMVDEITNSKGNTNRESIAQGLANMTNGFFGGMGGCAMVAQTLVNLNAGSRARLSGIIASLMILVIILFGAPVIEKIPMAALVGVMMMVALSTFQWVSIRVINKMPKSDIFVGITVALITVILHNLALAVLVGVIISALVFAWDNAKRIRAKKYTDENGIKHYEISGPLFFGSVTAFADKFDPMNDPDEVVVDFKESRIVDMSAIDTLDKLSKRYKQQNKTVYLRHLSEDCRKMLKTAEAVIEVNIQEDPTYKVMPER</sequence>
<evidence type="ECO:0000313" key="8">
    <source>
        <dbReference type="EMBL" id="PNW14034.1"/>
    </source>
</evidence>